<dbReference type="Gene3D" id="3.40.30.10">
    <property type="entry name" value="Glutaredoxin"/>
    <property type="match status" value="2"/>
</dbReference>
<evidence type="ECO:0000256" key="1">
    <source>
        <dbReference type="SAM" id="MobiDB-lite"/>
    </source>
</evidence>
<feature type="chain" id="PRO_5017832320" description="Thioredoxin domain-containing protein" evidence="2">
    <location>
        <begin position="20"/>
        <end position="1540"/>
    </location>
</feature>
<feature type="domain" description="Thioredoxin" evidence="3">
    <location>
        <begin position="26"/>
        <end position="187"/>
    </location>
</feature>
<feature type="region of interest" description="Disordered" evidence="1">
    <location>
        <begin position="20"/>
        <end position="52"/>
    </location>
</feature>
<feature type="domain" description="Thioredoxin" evidence="3">
    <location>
        <begin position="251"/>
        <end position="488"/>
    </location>
</feature>
<dbReference type="OrthoDB" id="72053at2759"/>
<dbReference type="Pfam" id="PF00085">
    <property type="entry name" value="Thioredoxin"/>
    <property type="match status" value="2"/>
</dbReference>
<dbReference type="Pfam" id="PF20253">
    <property type="entry name" value="DUF6604"/>
    <property type="match status" value="1"/>
</dbReference>
<comment type="caution">
    <text evidence="4">The sequence shown here is derived from an EMBL/GenBank/DDBJ whole genome shotgun (WGS) entry which is preliminary data.</text>
</comment>
<dbReference type="PANTHER" id="PTHR38795">
    <property type="entry name" value="DUF6604 DOMAIN-CONTAINING PROTEIN"/>
    <property type="match status" value="1"/>
</dbReference>
<dbReference type="Proteomes" id="UP000258309">
    <property type="component" value="Unassembled WGS sequence"/>
</dbReference>
<reference evidence="4 5" key="1">
    <citation type="submission" date="2018-05" db="EMBL/GenBank/DDBJ databases">
        <title>Draft genome sequence of Scytalidium lignicola DSM 105466, a ubiquitous saprotrophic fungus.</title>
        <authorList>
            <person name="Buettner E."/>
            <person name="Gebauer A.M."/>
            <person name="Hofrichter M."/>
            <person name="Liers C."/>
            <person name="Kellner H."/>
        </authorList>
    </citation>
    <scope>NUCLEOTIDE SEQUENCE [LARGE SCALE GENOMIC DNA]</scope>
    <source>
        <strain evidence="4 5">DSM 105466</strain>
    </source>
</reference>
<feature type="non-terminal residue" evidence="4">
    <location>
        <position position="1540"/>
    </location>
</feature>
<dbReference type="EMBL" id="NCSJ02000006">
    <property type="protein sequence ID" value="RFU35703.1"/>
    <property type="molecule type" value="Genomic_DNA"/>
</dbReference>
<dbReference type="PROSITE" id="PS51352">
    <property type="entry name" value="THIOREDOXIN_2"/>
    <property type="match status" value="2"/>
</dbReference>
<feature type="compositionally biased region" description="Basic and acidic residues" evidence="1">
    <location>
        <begin position="24"/>
        <end position="37"/>
    </location>
</feature>
<dbReference type="PRINTS" id="PR00421">
    <property type="entry name" value="THIOREDOXIN"/>
</dbReference>
<evidence type="ECO:0000259" key="3">
    <source>
        <dbReference type="PROSITE" id="PS51352"/>
    </source>
</evidence>
<keyword evidence="5" id="KW-1185">Reference proteome</keyword>
<dbReference type="PANTHER" id="PTHR38795:SF1">
    <property type="entry name" value="DUF6604 DOMAIN-CONTAINING PROTEIN"/>
    <property type="match status" value="1"/>
</dbReference>
<feature type="compositionally biased region" description="Polar residues" evidence="1">
    <location>
        <begin position="38"/>
        <end position="52"/>
    </location>
</feature>
<gene>
    <name evidence="4" type="ORF">B7463_g727</name>
</gene>
<sequence>MRFLSISLIVALLTSAVVGAPSEKPSDGGDKAKEEKAASTTESSGDADGTTTFNAVKVPPIPEIPGDTFNEAIKDGYWFVKHYSPYCPHCTHIAPTWQTLYEYYYTSKSVPTEKSVDSASTSLNSFTPFYNFHFGSLNCAAFGTACEKNGVKSWPTFILYKDGTEMKRFDGIKTLEGLSEFIEQNLEVIRPGSRPVSGPKLPVVGATTSPEFDDSEKKSDPASQEKKEKSDEKETKGKDTKEESKETKEDAKDKKTNPLKATPSKQKPGKVPNALGQSISLTAESFQSLVTMTQEPWFIKFYAPWCGHCQALAPNWIQLGKERKGRLNIGEVNCDVEKRLCKDVRVRGYPTILFFRGGERVEYEGLRGLGDLVSYTEKAIDIGSGVIDVDAVQFQEMEKYEDVIFLYFYDHATTNEDFMALERLTLSLIGHAKLVKTNSATLVDRFKITTWPRLLVSRDGRPTYYTALAPQDMRDAHKVLHWMQSVWLPIVPELTASNAREIMDGKLVVLGVLTHDRPDEFAQAQKEFKSAALEWMDKETQMFQLERQELRDAKQLRLEEAEDRNDQRALRAAKSIRINMDRSDRRQVAFAWVDGVFWERWIRTTYGIEVKDGDRVIINDEDNRQYWDTTITGNHIIPSRTSILETIPKVVISPPKIKPKSTISRFEKFFFNLRGGISRHPWVSIGVIIGVVFGASAWFRGRLRRSRGGFFKLDEKDGLLGGNTNGKKLRKRYEDVLVYTMLPSFLESTYKQYKNDTTIFIKWLSDSAQRCGCVINSKVKQPSSVGNVPPAGPRLKGKARKLAKEKEKAQSKNPLASSSSPSTYQFGFEELRRLATTIANSKDPLISVPAEIMRAGLRAIYSRKKCAEYYARNDASPEDPAARKRNAGHLSFISLMEEITKIIQPLCASSGGVKEDLADFDISSASINELENRFAVLDVEIPAEDLSKKPEAPPVPQESVYEVEIPKTDEDIKVEKMFAFFCLFEDLQRLRKFLEKVWTEYKDNCTSAGLITAAITTNTAFQLARRTQEEFLASYPEYADFSEVVYFISGVFGDRGEEEEIEVDGSMAEWVFAPAHSLLDSFCDVLKPGMVPVMKRGHFGVYNPLVDRSKISDLDKQHEDLILLTEVLPEFCFLQKLKVPPRIVDELTKGIMKMVETKSIPIWLAFATTVFLDIHHLLRQNVDTAFQQLQTLGIDAKKTVDRYFDFSQDITPPSTWPRSNEQFFRQMIKDMEDTILTDVIFPVKAVNFKSHRLAPPDESEKFYLYKRQPILCGILAFQTVLNMLEAGIAWGTVIYVAQFYNALRQKTDPIQPWPLMDEVISIHTEEKIFIGTAPKNVKDSFKQACLLLGVSPTQFARNRRENILAVSRNGPRGLEPASVLGDLFQSNFQMDRTEKTLHDIEELLNLQAQNATLGTRPKAKQLHRLWAASHRLTPLQLLDALHESIPIELKKLRFNYFHMHEQSIRLLRAVRLAADADLKKYIGPQYIENESQLPFVGLSVLMVAGRSTQAAEHMGIPSEIVGSQLLENVGQVVEDFIRDS</sequence>
<feature type="region of interest" description="Disordered" evidence="1">
    <location>
        <begin position="191"/>
        <end position="273"/>
    </location>
</feature>
<protein>
    <recommendedName>
        <fullName evidence="3">Thioredoxin domain-containing protein</fullName>
    </recommendedName>
</protein>
<feature type="non-terminal residue" evidence="4">
    <location>
        <position position="1"/>
    </location>
</feature>
<dbReference type="CDD" id="cd02961">
    <property type="entry name" value="PDI_a_family"/>
    <property type="match status" value="2"/>
</dbReference>
<dbReference type="InterPro" id="IPR013766">
    <property type="entry name" value="Thioredoxin_domain"/>
</dbReference>
<dbReference type="InterPro" id="IPR036249">
    <property type="entry name" value="Thioredoxin-like_sf"/>
</dbReference>
<dbReference type="InterPro" id="IPR046539">
    <property type="entry name" value="DUF6604"/>
</dbReference>
<evidence type="ECO:0000256" key="2">
    <source>
        <dbReference type="SAM" id="SignalP"/>
    </source>
</evidence>
<dbReference type="PROSITE" id="PS00194">
    <property type="entry name" value="THIOREDOXIN_1"/>
    <property type="match status" value="1"/>
</dbReference>
<evidence type="ECO:0000313" key="4">
    <source>
        <dbReference type="EMBL" id="RFU35703.1"/>
    </source>
</evidence>
<accession>A0A3E2HQR3</accession>
<feature type="signal peptide" evidence="2">
    <location>
        <begin position="1"/>
        <end position="19"/>
    </location>
</feature>
<name>A0A3E2HQR3_SCYLI</name>
<feature type="compositionally biased region" description="Basic and acidic residues" evidence="1">
    <location>
        <begin position="215"/>
        <end position="256"/>
    </location>
</feature>
<dbReference type="STRING" id="5539.A0A3E2HQR3"/>
<evidence type="ECO:0000313" key="5">
    <source>
        <dbReference type="Proteomes" id="UP000258309"/>
    </source>
</evidence>
<organism evidence="4 5">
    <name type="scientific">Scytalidium lignicola</name>
    <name type="common">Hyphomycete</name>
    <dbReference type="NCBI Taxonomy" id="5539"/>
    <lineage>
        <taxon>Eukaryota</taxon>
        <taxon>Fungi</taxon>
        <taxon>Dikarya</taxon>
        <taxon>Ascomycota</taxon>
        <taxon>Pezizomycotina</taxon>
        <taxon>Leotiomycetes</taxon>
        <taxon>Leotiomycetes incertae sedis</taxon>
        <taxon>Scytalidium</taxon>
    </lineage>
</organism>
<feature type="region of interest" description="Disordered" evidence="1">
    <location>
        <begin position="782"/>
        <end position="822"/>
    </location>
</feature>
<dbReference type="SUPFAM" id="SSF52833">
    <property type="entry name" value="Thioredoxin-like"/>
    <property type="match status" value="3"/>
</dbReference>
<dbReference type="InterPro" id="IPR017937">
    <property type="entry name" value="Thioredoxin_CS"/>
</dbReference>
<proteinExistence type="predicted"/>
<keyword evidence="2" id="KW-0732">Signal</keyword>